<comment type="subcellular location">
    <subcellularLocation>
        <location evidence="1">Nucleus</location>
    </subcellularLocation>
</comment>
<dbReference type="GO" id="GO:0003684">
    <property type="term" value="F:damaged DNA binding"/>
    <property type="evidence" value="ECO:0007669"/>
    <property type="project" value="TreeGrafter"/>
</dbReference>
<evidence type="ECO:0000256" key="7">
    <source>
        <dbReference type="SAM" id="MobiDB-lite"/>
    </source>
</evidence>
<evidence type="ECO:0000256" key="4">
    <source>
        <dbReference type="ARBA" id="ARBA00023204"/>
    </source>
</evidence>
<dbReference type="GO" id="GO:0006303">
    <property type="term" value="P:double-strand break repair via nonhomologous end joining"/>
    <property type="evidence" value="ECO:0007669"/>
    <property type="project" value="TreeGrafter"/>
</dbReference>
<evidence type="ECO:0000256" key="3">
    <source>
        <dbReference type="ARBA" id="ARBA00022763"/>
    </source>
</evidence>
<dbReference type="PANTHER" id="PTHR23240">
    <property type="entry name" value="DNA CROSS-LINK REPAIR PROTEIN PSO2/SNM1-RELATED"/>
    <property type="match status" value="1"/>
</dbReference>
<dbReference type="InterPro" id="IPR011084">
    <property type="entry name" value="DRMBL"/>
</dbReference>
<dbReference type="SUPFAM" id="SSF56281">
    <property type="entry name" value="Metallo-hydrolase/oxidoreductase"/>
    <property type="match status" value="1"/>
</dbReference>
<keyword evidence="3" id="KW-0227">DNA damage</keyword>
<dbReference type="Pfam" id="PF07522">
    <property type="entry name" value="DRMBL"/>
    <property type="match status" value="1"/>
</dbReference>
<dbReference type="AlphaFoldDB" id="A0A1E5RNL0"/>
<evidence type="ECO:0000256" key="6">
    <source>
        <dbReference type="SAM" id="Coils"/>
    </source>
</evidence>
<sequence>MMLFGENSRKKATQEETSSKKKLSIVDLLAKRNINFAFANQKQSKSSTLSNEDNPICIVSSDEELQNDADEDLSQSKKELVTYRQEIVDFTERTQIDLNGAALQSDQEVSVFTDAKETGKETQDAMEVTCAKQDGIDVLQNPPATTQLQKEEIESSDLESERATVLEATNITERQSPYKVELRTVDIIRQEIFNKKLNSTVTKSKETVPTKPKRRRATIPPPDHKVLFFTEEDQVAVDGFQYTCPEIEHHFLSHFHGDHYCGISKTWFNIHPSSKIYCSEITRDLMIYKFNIYEIELQERIISIPLGKYVFLSRNLRVLFFDANHCPGAILMHFEYGQQTENCLSEANSQKKKIVFAPEMKYLHTGDFRFDLETMTELLEHDYDKVYLDTTFLNYRYKFPNKNQLVESLSAFVNKNIIEKFKSKETYQNQKTLDFFMLRNVSKNNAHNKLKVCILVGAYNIGKENLIIGLCKKLGNCTLVIDDNTLRSQVDLEYEHCIRTNDYAETIVQALQPGDAASTTTPNDIVVCIVPTRDLGSITTKEMKDKYCRKVSHRFPNLQVVSIIPSGWNYTSRWSNGDDKNVEVFTPFDQSSCEQVLAHYMGIPFPFDIDSLLNVSRQKMIKFDEKYNVTTIKIPYSDHSSFLNLCEFGVYVRWKEMIPTVNLHQDKAYFDYWFNLWHMNQEKKIFAGKE</sequence>
<dbReference type="PANTHER" id="PTHR23240:SF6">
    <property type="entry name" value="DNA CROSS-LINK REPAIR 1A PROTEIN"/>
    <property type="match status" value="1"/>
</dbReference>
<feature type="coiled-coil region" evidence="6">
    <location>
        <begin position="66"/>
        <end position="93"/>
    </location>
</feature>
<keyword evidence="5" id="KW-0539">Nucleus</keyword>
<dbReference type="GO" id="GO:0035312">
    <property type="term" value="F:5'-3' DNA exonuclease activity"/>
    <property type="evidence" value="ECO:0007669"/>
    <property type="project" value="TreeGrafter"/>
</dbReference>
<dbReference type="InParanoid" id="A0A1E5RNL0"/>
<protein>
    <submittedName>
        <fullName evidence="9">DNA cross-link repair protein PSO2/SNM1</fullName>
    </submittedName>
</protein>
<dbReference type="OrthoDB" id="262529at2759"/>
<keyword evidence="10" id="KW-1185">Reference proteome</keyword>
<organism evidence="9 10">
    <name type="scientific">Hanseniaspora osmophila</name>
    <dbReference type="NCBI Taxonomy" id="56408"/>
    <lineage>
        <taxon>Eukaryota</taxon>
        <taxon>Fungi</taxon>
        <taxon>Dikarya</taxon>
        <taxon>Ascomycota</taxon>
        <taxon>Saccharomycotina</taxon>
        <taxon>Saccharomycetes</taxon>
        <taxon>Saccharomycodales</taxon>
        <taxon>Saccharomycodaceae</taxon>
        <taxon>Hanseniaspora</taxon>
    </lineage>
</organism>
<keyword evidence="6" id="KW-0175">Coiled coil</keyword>
<dbReference type="GO" id="GO:0005634">
    <property type="term" value="C:nucleus"/>
    <property type="evidence" value="ECO:0007669"/>
    <property type="project" value="UniProtKB-SubCell"/>
</dbReference>
<dbReference type="CDD" id="cd16273">
    <property type="entry name" value="SNM1A-1C-like_MBL-fold"/>
    <property type="match status" value="1"/>
</dbReference>
<evidence type="ECO:0000256" key="1">
    <source>
        <dbReference type="ARBA" id="ARBA00004123"/>
    </source>
</evidence>
<evidence type="ECO:0000259" key="8">
    <source>
        <dbReference type="Pfam" id="PF07522"/>
    </source>
</evidence>
<dbReference type="FunCoup" id="A0A1E5RNL0">
    <property type="interactions" value="217"/>
</dbReference>
<evidence type="ECO:0000256" key="2">
    <source>
        <dbReference type="ARBA" id="ARBA00010304"/>
    </source>
</evidence>
<comment type="similarity">
    <text evidence="2">Belongs to the DNA repair metallo-beta-lactamase (DRMBL) family.</text>
</comment>
<feature type="domain" description="DNA repair metallo-beta-lactamase" evidence="8">
    <location>
        <begin position="541"/>
        <end position="664"/>
    </location>
</feature>
<dbReference type="Gene3D" id="3.40.50.12650">
    <property type="match status" value="1"/>
</dbReference>
<name>A0A1E5RNL0_9ASCO</name>
<reference evidence="10" key="1">
    <citation type="journal article" date="2016" name="Genome Announc.">
        <title>Genome sequences of three species of Hanseniaspora isolated from spontaneous wine fermentations.</title>
        <authorList>
            <person name="Sternes P.R."/>
            <person name="Lee D."/>
            <person name="Kutyna D.R."/>
            <person name="Borneman A.R."/>
        </authorList>
    </citation>
    <scope>NUCLEOTIDE SEQUENCE [LARGE SCALE GENOMIC DNA]</scope>
    <source>
        <strain evidence="10">AWRI3579</strain>
    </source>
</reference>
<feature type="compositionally biased region" description="Basic and acidic residues" evidence="7">
    <location>
        <begin position="7"/>
        <end position="19"/>
    </location>
</feature>
<dbReference type="Proteomes" id="UP000095728">
    <property type="component" value="Unassembled WGS sequence"/>
</dbReference>
<evidence type="ECO:0000313" key="10">
    <source>
        <dbReference type="Proteomes" id="UP000095728"/>
    </source>
</evidence>
<dbReference type="EMBL" id="LPNM01000005">
    <property type="protein sequence ID" value="OEJ88476.1"/>
    <property type="molecule type" value="Genomic_DNA"/>
</dbReference>
<accession>A0A1E5RNL0</accession>
<dbReference type="Gene3D" id="3.60.15.10">
    <property type="entry name" value="Ribonuclease Z/Hydroxyacylglutathione hydrolase-like"/>
    <property type="match status" value="1"/>
</dbReference>
<proteinExistence type="inferred from homology"/>
<evidence type="ECO:0000313" key="9">
    <source>
        <dbReference type="EMBL" id="OEJ88476.1"/>
    </source>
</evidence>
<dbReference type="GO" id="GO:0036297">
    <property type="term" value="P:interstrand cross-link repair"/>
    <property type="evidence" value="ECO:0007669"/>
    <property type="project" value="TreeGrafter"/>
</dbReference>
<feature type="region of interest" description="Disordered" evidence="7">
    <location>
        <begin position="1"/>
        <end position="22"/>
    </location>
</feature>
<evidence type="ECO:0000256" key="5">
    <source>
        <dbReference type="ARBA" id="ARBA00023242"/>
    </source>
</evidence>
<dbReference type="InterPro" id="IPR036866">
    <property type="entry name" value="RibonucZ/Hydroxyglut_hydro"/>
</dbReference>
<dbReference type="STRING" id="56408.A0A1E5RNL0"/>
<keyword evidence="4" id="KW-0234">DNA repair</keyword>
<gene>
    <name evidence="9" type="ORF">AWRI3579_g961</name>
</gene>
<comment type="caution">
    <text evidence="9">The sequence shown here is derived from an EMBL/GenBank/DDBJ whole genome shotgun (WGS) entry which is preliminary data.</text>
</comment>